<feature type="region of interest" description="Disordered" evidence="1">
    <location>
        <begin position="111"/>
        <end position="210"/>
    </location>
</feature>
<feature type="compositionally biased region" description="Polar residues" evidence="1">
    <location>
        <begin position="142"/>
        <end position="152"/>
    </location>
</feature>
<proteinExistence type="predicted"/>
<accession>A0A0M9VSE4</accession>
<gene>
    <name evidence="2" type="ORF">ESCO_002834</name>
</gene>
<organism evidence="2 3">
    <name type="scientific">Escovopsis weberi</name>
    <dbReference type="NCBI Taxonomy" id="150374"/>
    <lineage>
        <taxon>Eukaryota</taxon>
        <taxon>Fungi</taxon>
        <taxon>Dikarya</taxon>
        <taxon>Ascomycota</taxon>
        <taxon>Pezizomycotina</taxon>
        <taxon>Sordariomycetes</taxon>
        <taxon>Hypocreomycetidae</taxon>
        <taxon>Hypocreales</taxon>
        <taxon>Hypocreaceae</taxon>
        <taxon>Escovopsis</taxon>
    </lineage>
</organism>
<comment type="caution">
    <text evidence="2">The sequence shown here is derived from an EMBL/GenBank/DDBJ whole genome shotgun (WGS) entry which is preliminary data.</text>
</comment>
<keyword evidence="3" id="KW-1185">Reference proteome</keyword>
<feature type="compositionally biased region" description="Basic and acidic residues" evidence="1">
    <location>
        <begin position="59"/>
        <end position="72"/>
    </location>
</feature>
<sequence>MSLRHNIKHDPSRRFALPPVPRSGNQPLQATPEDAAPVPAPLIETPRIEVSLTETPEAEASKTKTETSKTEAAEEAISLRSSASSDLEDSDTKSTHEKVEIFVARSVSVSRRPRKMVVPKNKALPLLPKAPPKAAPAVHQTAAPQSQGSSGVQRPAEKPPSSASSKPAAHPGPLTSHRVMGHPGPLTSHSVQFHPGPLTSHSVHCHPGPLTSNKVHINGHLGPLTSHGVKASYRHSTLVALNEI</sequence>
<reference evidence="2 3" key="1">
    <citation type="submission" date="2015-07" db="EMBL/GenBank/DDBJ databases">
        <title>The genome of the fungus Escovopsis weberi, a specialized disease agent of ant agriculture.</title>
        <authorList>
            <person name="de Man T.J."/>
            <person name="Stajich J.E."/>
            <person name="Kubicek C.P."/>
            <person name="Chenthamara K."/>
            <person name="Atanasova L."/>
            <person name="Druzhinina I.S."/>
            <person name="Birnbaum S."/>
            <person name="Barribeau S.M."/>
            <person name="Teiling C."/>
            <person name="Suen G."/>
            <person name="Currie C."/>
            <person name="Gerardo N.M."/>
        </authorList>
    </citation>
    <scope>NUCLEOTIDE SEQUENCE [LARGE SCALE GENOMIC DNA]</scope>
</reference>
<feature type="compositionally biased region" description="Low complexity" evidence="1">
    <location>
        <begin position="159"/>
        <end position="169"/>
    </location>
</feature>
<evidence type="ECO:0000313" key="2">
    <source>
        <dbReference type="EMBL" id="KOS17615.1"/>
    </source>
</evidence>
<evidence type="ECO:0000313" key="3">
    <source>
        <dbReference type="Proteomes" id="UP000053831"/>
    </source>
</evidence>
<feature type="compositionally biased region" description="Low complexity" evidence="1">
    <location>
        <begin position="118"/>
        <end position="127"/>
    </location>
</feature>
<evidence type="ECO:0000256" key="1">
    <source>
        <dbReference type="SAM" id="MobiDB-lite"/>
    </source>
</evidence>
<feature type="region of interest" description="Disordered" evidence="1">
    <location>
        <begin position="1"/>
        <end position="95"/>
    </location>
</feature>
<dbReference type="Proteomes" id="UP000053831">
    <property type="component" value="Unassembled WGS sequence"/>
</dbReference>
<dbReference type="AlphaFoldDB" id="A0A0M9VSE4"/>
<dbReference type="EMBL" id="LGSR01000022">
    <property type="protein sequence ID" value="KOS17615.1"/>
    <property type="molecule type" value="Genomic_DNA"/>
</dbReference>
<protein>
    <submittedName>
        <fullName evidence="2">Uncharacterized protein</fullName>
    </submittedName>
</protein>
<name>A0A0M9VSE4_ESCWE</name>